<gene>
    <name evidence="2" type="ORF">IAI60_16770</name>
</gene>
<name>A0ABS3KIV3_9PROT</name>
<dbReference type="CDD" id="cd07253">
    <property type="entry name" value="GLOD5"/>
    <property type="match status" value="1"/>
</dbReference>
<dbReference type="InterPro" id="IPR037523">
    <property type="entry name" value="VOC_core"/>
</dbReference>
<dbReference type="InterPro" id="IPR004360">
    <property type="entry name" value="Glyas_Fos-R_dOase_dom"/>
</dbReference>
<sequence length="132" mass="14634">MRFSVDRLDHLVITCRDVEISASWYQRVLGMDREAFGEKRRTALRFGGQKINLRPAAADQEDWSSSRNAQVGTMDLCFVVAVSGEDIVTHLRECGVAIEDGPAPKVGALGPIMSVYCRDPDGNLIEISTYSR</sequence>
<dbReference type="InterPro" id="IPR050383">
    <property type="entry name" value="GlyoxalaseI/FosfomycinResist"/>
</dbReference>
<dbReference type="EMBL" id="JACTNF010000019">
    <property type="protein sequence ID" value="MBO1076266.1"/>
    <property type="molecule type" value="Genomic_DNA"/>
</dbReference>
<dbReference type="RefSeq" id="WP_207449086.1">
    <property type="nucleotide sequence ID" value="NZ_CP061091.1"/>
</dbReference>
<dbReference type="PANTHER" id="PTHR21366">
    <property type="entry name" value="GLYOXALASE FAMILY PROTEIN"/>
    <property type="match status" value="1"/>
</dbReference>
<dbReference type="PROSITE" id="PS51819">
    <property type="entry name" value="VOC"/>
    <property type="match status" value="1"/>
</dbReference>
<evidence type="ECO:0000259" key="1">
    <source>
        <dbReference type="PROSITE" id="PS51819"/>
    </source>
</evidence>
<dbReference type="SUPFAM" id="SSF54593">
    <property type="entry name" value="Glyoxalase/Bleomycin resistance protein/Dihydroxybiphenyl dioxygenase"/>
    <property type="match status" value="1"/>
</dbReference>
<dbReference type="InterPro" id="IPR029068">
    <property type="entry name" value="Glyas_Bleomycin-R_OHBP_Dase"/>
</dbReference>
<dbReference type="PANTHER" id="PTHR21366:SF31">
    <property type="entry name" value="METALLOTHIOL TRANSFERASE FOSB"/>
    <property type="match status" value="1"/>
</dbReference>
<evidence type="ECO:0000313" key="3">
    <source>
        <dbReference type="Proteomes" id="UP001518990"/>
    </source>
</evidence>
<proteinExistence type="predicted"/>
<reference evidence="2 3" key="1">
    <citation type="submission" date="2020-09" db="EMBL/GenBank/DDBJ databases">
        <title>Roseomonas.</title>
        <authorList>
            <person name="Zhu W."/>
        </authorList>
    </citation>
    <scope>NUCLEOTIDE SEQUENCE [LARGE SCALE GENOMIC DNA]</scope>
    <source>
        <strain evidence="2 3">1311</strain>
    </source>
</reference>
<keyword evidence="3" id="KW-1185">Reference proteome</keyword>
<protein>
    <submittedName>
        <fullName evidence="2">VOC family protein</fullName>
    </submittedName>
</protein>
<feature type="domain" description="VOC" evidence="1">
    <location>
        <begin position="7"/>
        <end position="130"/>
    </location>
</feature>
<dbReference type="Proteomes" id="UP001518990">
    <property type="component" value="Unassembled WGS sequence"/>
</dbReference>
<organism evidence="2 3">
    <name type="scientific">Roseomonas marmotae</name>
    <dbReference type="NCBI Taxonomy" id="2768161"/>
    <lineage>
        <taxon>Bacteria</taxon>
        <taxon>Pseudomonadati</taxon>
        <taxon>Pseudomonadota</taxon>
        <taxon>Alphaproteobacteria</taxon>
        <taxon>Acetobacterales</taxon>
        <taxon>Roseomonadaceae</taxon>
        <taxon>Roseomonas</taxon>
    </lineage>
</organism>
<evidence type="ECO:0000313" key="2">
    <source>
        <dbReference type="EMBL" id="MBO1076266.1"/>
    </source>
</evidence>
<comment type="caution">
    <text evidence="2">The sequence shown here is derived from an EMBL/GenBank/DDBJ whole genome shotgun (WGS) entry which is preliminary data.</text>
</comment>
<accession>A0ABS3KIV3</accession>
<dbReference type="Pfam" id="PF00903">
    <property type="entry name" value="Glyoxalase"/>
    <property type="match status" value="1"/>
</dbReference>
<dbReference type="Gene3D" id="3.10.180.10">
    <property type="entry name" value="2,3-Dihydroxybiphenyl 1,2-Dioxygenase, domain 1"/>
    <property type="match status" value="1"/>
</dbReference>